<dbReference type="OMA" id="INIKFWF"/>
<dbReference type="EMBL" id="MJEQ01037183">
    <property type="protein sequence ID" value="OIT07568.1"/>
    <property type="molecule type" value="Genomic_DNA"/>
</dbReference>
<dbReference type="AlphaFoldDB" id="A0A1J6J4H5"/>
<protein>
    <recommendedName>
        <fullName evidence="1">Retrovirus-related Pol polyprotein from transposon TNT 1-94-like beta-barrel domain-containing protein</fullName>
    </recommendedName>
</protein>
<organism evidence="2 3">
    <name type="scientific">Nicotiana attenuata</name>
    <name type="common">Coyote tobacco</name>
    <dbReference type="NCBI Taxonomy" id="49451"/>
    <lineage>
        <taxon>Eukaryota</taxon>
        <taxon>Viridiplantae</taxon>
        <taxon>Streptophyta</taxon>
        <taxon>Embryophyta</taxon>
        <taxon>Tracheophyta</taxon>
        <taxon>Spermatophyta</taxon>
        <taxon>Magnoliopsida</taxon>
        <taxon>eudicotyledons</taxon>
        <taxon>Gunneridae</taxon>
        <taxon>Pentapetalae</taxon>
        <taxon>asterids</taxon>
        <taxon>lamiids</taxon>
        <taxon>Solanales</taxon>
        <taxon>Solanaceae</taxon>
        <taxon>Nicotianoideae</taxon>
        <taxon>Nicotianeae</taxon>
        <taxon>Nicotiana</taxon>
    </lineage>
</organism>
<dbReference type="InterPro" id="IPR054722">
    <property type="entry name" value="PolX-like_BBD"/>
</dbReference>
<feature type="non-terminal residue" evidence="2">
    <location>
        <position position="215"/>
    </location>
</feature>
<sequence>FCDYCKRQGHTKDKCYKLHGYPQSFNQGPQQQYRQGYNNNAKFNKGRNVTANAVTSVEEGEKLELQGESQSQNVNLTKEQYGQIVSLLQHFQTGSIGEGSASANMVGGTSMNFAGMIACTSSVDFDNPSCKCFNAKADLWILDSGASHHMTFDKSHLQNIVNLPYPLLVKLPNGYKVKVSEIGSVFLTPEIILYKVLFIPSFKFNLVSISSLAVH</sequence>
<dbReference type="PANTHER" id="PTHR34222">
    <property type="entry name" value="GAG_PRE-INTEGRS DOMAIN-CONTAINING PROTEIN"/>
    <property type="match status" value="1"/>
</dbReference>
<gene>
    <name evidence="2" type="ORF">A4A49_62917</name>
</gene>
<dbReference type="Pfam" id="PF22936">
    <property type="entry name" value="Pol_BBD"/>
    <property type="match status" value="1"/>
</dbReference>
<feature type="non-terminal residue" evidence="2">
    <location>
        <position position="1"/>
    </location>
</feature>
<keyword evidence="3" id="KW-1185">Reference proteome</keyword>
<feature type="domain" description="Retrovirus-related Pol polyprotein from transposon TNT 1-94-like beta-barrel" evidence="1">
    <location>
        <begin position="140"/>
        <end position="212"/>
    </location>
</feature>
<reference evidence="2" key="1">
    <citation type="submission" date="2016-11" db="EMBL/GenBank/DDBJ databases">
        <title>The genome of Nicotiana attenuata.</title>
        <authorList>
            <person name="Xu S."/>
            <person name="Brockmoeller T."/>
            <person name="Gaquerel E."/>
            <person name="Navarro A."/>
            <person name="Kuhl H."/>
            <person name="Gase K."/>
            <person name="Ling Z."/>
            <person name="Zhou W."/>
            <person name="Kreitzer C."/>
            <person name="Stanke M."/>
            <person name="Tang H."/>
            <person name="Lyons E."/>
            <person name="Pandey P."/>
            <person name="Pandey S.P."/>
            <person name="Timmermann B."/>
            <person name="Baldwin I.T."/>
        </authorList>
    </citation>
    <scope>NUCLEOTIDE SEQUENCE [LARGE SCALE GENOMIC DNA]</scope>
    <source>
        <strain evidence="2">UT</strain>
    </source>
</reference>
<dbReference type="Proteomes" id="UP000187609">
    <property type="component" value="Unassembled WGS sequence"/>
</dbReference>
<evidence type="ECO:0000313" key="3">
    <source>
        <dbReference type="Proteomes" id="UP000187609"/>
    </source>
</evidence>
<proteinExistence type="predicted"/>
<evidence type="ECO:0000259" key="1">
    <source>
        <dbReference type="Pfam" id="PF22936"/>
    </source>
</evidence>
<dbReference type="Gramene" id="OIT07568">
    <property type="protein sequence ID" value="OIT07568"/>
    <property type="gene ID" value="A4A49_62917"/>
</dbReference>
<dbReference type="PANTHER" id="PTHR34222:SF99">
    <property type="entry name" value="PROTEIN, PUTATIVE-RELATED"/>
    <property type="match status" value="1"/>
</dbReference>
<name>A0A1J6J4H5_NICAT</name>
<comment type="caution">
    <text evidence="2">The sequence shown here is derived from an EMBL/GenBank/DDBJ whole genome shotgun (WGS) entry which is preliminary data.</text>
</comment>
<accession>A0A1J6J4H5</accession>
<evidence type="ECO:0000313" key="2">
    <source>
        <dbReference type="EMBL" id="OIT07568.1"/>
    </source>
</evidence>